<name>K0R5W7_THAOC</name>
<protein>
    <submittedName>
        <fullName evidence="4">Uncharacterized protein</fullName>
    </submittedName>
</protein>
<evidence type="ECO:0000256" key="3">
    <source>
        <dbReference type="SAM" id="SignalP"/>
    </source>
</evidence>
<keyword evidence="2" id="KW-1133">Transmembrane helix</keyword>
<evidence type="ECO:0000313" key="5">
    <source>
        <dbReference type="Proteomes" id="UP000266841"/>
    </source>
</evidence>
<accession>K0R5W7</accession>
<dbReference type="AlphaFoldDB" id="K0R5W7"/>
<feature type="signal peptide" evidence="3">
    <location>
        <begin position="1"/>
        <end position="25"/>
    </location>
</feature>
<feature type="region of interest" description="Disordered" evidence="1">
    <location>
        <begin position="639"/>
        <end position="695"/>
    </location>
</feature>
<feature type="transmembrane region" description="Helical" evidence="2">
    <location>
        <begin position="417"/>
        <end position="439"/>
    </location>
</feature>
<evidence type="ECO:0000313" key="4">
    <source>
        <dbReference type="EMBL" id="EJK47274.1"/>
    </source>
</evidence>
<dbReference type="PANTHER" id="PTHR43478">
    <property type="entry name" value="NA+/H+ ANTIPORTER-RELATED"/>
    <property type="match status" value="1"/>
</dbReference>
<keyword evidence="2" id="KW-0812">Transmembrane</keyword>
<evidence type="ECO:0000256" key="1">
    <source>
        <dbReference type="SAM" id="MobiDB-lite"/>
    </source>
</evidence>
<evidence type="ECO:0000256" key="2">
    <source>
        <dbReference type="SAM" id="Phobius"/>
    </source>
</evidence>
<dbReference type="eggNOG" id="ENOG502QWQB">
    <property type="taxonomic scope" value="Eukaryota"/>
</dbReference>
<keyword evidence="5" id="KW-1185">Reference proteome</keyword>
<dbReference type="Proteomes" id="UP000266841">
    <property type="component" value="Unassembled WGS sequence"/>
</dbReference>
<reference evidence="4 5" key="1">
    <citation type="journal article" date="2012" name="Genome Biol.">
        <title>Genome and low-iron response of an oceanic diatom adapted to chronic iron limitation.</title>
        <authorList>
            <person name="Lommer M."/>
            <person name="Specht M."/>
            <person name="Roy A.S."/>
            <person name="Kraemer L."/>
            <person name="Andreson R."/>
            <person name="Gutowska M.A."/>
            <person name="Wolf J."/>
            <person name="Bergner S.V."/>
            <person name="Schilhabel M.B."/>
            <person name="Klostermeier U.C."/>
            <person name="Beiko R.G."/>
            <person name="Rosenstiel P."/>
            <person name="Hippler M."/>
            <person name="Laroche J."/>
        </authorList>
    </citation>
    <scope>NUCLEOTIDE SEQUENCE [LARGE SCALE GENOMIC DNA]</scope>
    <source>
        <strain evidence="4 5">CCMP1005</strain>
    </source>
</reference>
<feature type="transmembrane region" description="Helical" evidence="2">
    <location>
        <begin position="328"/>
        <end position="345"/>
    </location>
</feature>
<dbReference type="OrthoDB" id="5593520at2759"/>
<feature type="transmembrane region" description="Helical" evidence="2">
    <location>
        <begin position="459"/>
        <end position="479"/>
    </location>
</feature>
<keyword evidence="2" id="KW-0472">Membrane</keyword>
<keyword evidence="3" id="KW-0732">Signal</keyword>
<feature type="compositionally biased region" description="Basic and acidic residues" evidence="1">
    <location>
        <begin position="652"/>
        <end position="695"/>
    </location>
</feature>
<comment type="caution">
    <text evidence="4">The sequence shown here is derived from an EMBL/GenBank/DDBJ whole genome shotgun (WGS) entry which is preliminary data.</text>
</comment>
<sequence>MISSKILRAAVVLASAAVSPLGTLAQANDITYVTVSEVSLADDSTKVADMAALHNNREFIVSASLVWNDAVYEDGAPVDLKWEMLVDGVSSAQGGMALTDLRQLPTSLDAGKGVVTQTGAHTITVAVTLGGGMSSSDENIESFSPGASFAPLVVVIFFAATTHMVELALGLGIFTGACMVAGSLTKGFRMMLDVYILDALADKGLIEKSGGLKGITLALQRYVKTAKTAQGAAFFAGVVIFFDDYANTLVAGASMRPLTDACVVSREKLAFIVDATAAPIASIVPISSWVGFEISLIQTELNRILEQYPDTLSIKTTGFAIFLETIRYRYYCIFMLFFIPMVVISGRDCKGCLDAAWLGWDVNLFSQFYFPVGPMLLAERLTRVYGRTDGGPGAALAVDGGELVSHNAPKPETPCRWWNMAFPILMLVFYIFYLLWWTGKQSAAPGASFLEIIEQSNSYQGLLWGTMAASLTGLAFYFIQDHKDDRIIWLNCKGYLSRAKRIVSRMKAFCRRGQQEEEEDDEGDHAQILMDYRTAMAAFLIGSELTNVTLRVFMEKLDSTSRSGEDLRVRVPCSCAMSVFMHVTDFIQESNNTYGSAMVVLTLAWATGAKIYLRCFDRKNEFLLQLKADVVKAYETGEPVEMSEEQTPFEPKIIDDENESVEHEGKEVSVKEAMPEQAVVKDVEVGDAPEKEELA</sequence>
<feature type="chain" id="PRO_5003836092" evidence="3">
    <location>
        <begin position="26"/>
        <end position="695"/>
    </location>
</feature>
<organism evidence="4 5">
    <name type="scientific">Thalassiosira oceanica</name>
    <name type="common">Marine diatom</name>
    <dbReference type="NCBI Taxonomy" id="159749"/>
    <lineage>
        <taxon>Eukaryota</taxon>
        <taxon>Sar</taxon>
        <taxon>Stramenopiles</taxon>
        <taxon>Ochrophyta</taxon>
        <taxon>Bacillariophyta</taxon>
        <taxon>Coscinodiscophyceae</taxon>
        <taxon>Thalassiosirophycidae</taxon>
        <taxon>Thalassiosirales</taxon>
        <taxon>Thalassiosiraceae</taxon>
        <taxon>Thalassiosira</taxon>
    </lineage>
</organism>
<feature type="transmembrane region" description="Helical" evidence="2">
    <location>
        <begin position="357"/>
        <end position="377"/>
    </location>
</feature>
<feature type="transmembrane region" description="Helical" evidence="2">
    <location>
        <begin position="149"/>
        <end position="182"/>
    </location>
</feature>
<dbReference type="EMBL" id="AGNL01047146">
    <property type="protein sequence ID" value="EJK47274.1"/>
    <property type="molecule type" value="Genomic_DNA"/>
</dbReference>
<proteinExistence type="predicted"/>
<gene>
    <name evidence="4" type="ORF">THAOC_34017</name>
</gene>
<dbReference type="PANTHER" id="PTHR43478:SF1">
    <property type="entry name" value="NA+_H+ ANTIPORTER NHAC-LIKE C-TERMINAL DOMAIN-CONTAINING PROTEIN"/>
    <property type="match status" value="1"/>
</dbReference>